<comment type="caution">
    <text evidence="1">The sequence shown here is derived from an EMBL/GenBank/DDBJ whole genome shotgun (WGS) entry which is preliminary data.</text>
</comment>
<accession>A0A5A7QG24</accession>
<proteinExistence type="predicted"/>
<protein>
    <submittedName>
        <fullName evidence="1">BZIP transcription factor family protein</fullName>
    </submittedName>
</protein>
<organism evidence="1 2">
    <name type="scientific">Striga asiatica</name>
    <name type="common">Asiatic witchweed</name>
    <name type="synonym">Buchnera asiatica</name>
    <dbReference type="NCBI Taxonomy" id="4170"/>
    <lineage>
        <taxon>Eukaryota</taxon>
        <taxon>Viridiplantae</taxon>
        <taxon>Streptophyta</taxon>
        <taxon>Embryophyta</taxon>
        <taxon>Tracheophyta</taxon>
        <taxon>Spermatophyta</taxon>
        <taxon>Magnoliopsida</taxon>
        <taxon>eudicotyledons</taxon>
        <taxon>Gunneridae</taxon>
        <taxon>Pentapetalae</taxon>
        <taxon>asterids</taxon>
        <taxon>lamiids</taxon>
        <taxon>Lamiales</taxon>
        <taxon>Orobanchaceae</taxon>
        <taxon>Buchnereae</taxon>
        <taxon>Striga</taxon>
    </lineage>
</organism>
<sequence>MRQPIYKGCLGHFIITREGENPDLRHRLLWQVRAHVPGSSLCKRHLHHPTRITASLVFGRKFFNIICRRQISLYSAKTAECGYRTPGQFKLPKNQNGSNEIGFHTTHHTVIGPPDTKRNKHNRKLQRVRANELRAIGSDLKRKGHDRELIFDKLPYTGFDELFAGLGSGPLRADVGEGEVGPDGYEGGAGEQAAGGDGQLLGRGHTTSFHPIILTYLVQGRKRWVPLEYLFTRVMFKDYCGKCCLQTVDVAFFAVADELEPPERLLGAGVHAIQLRPLAAHLPFRQHRFNSASASPSAAGEY</sequence>
<gene>
    <name evidence="1" type="ORF">STAS_20261</name>
</gene>
<dbReference type="EMBL" id="BKCP01006626">
    <property type="protein sequence ID" value="GER43407.1"/>
    <property type="molecule type" value="Genomic_DNA"/>
</dbReference>
<name>A0A5A7QG24_STRAF</name>
<keyword evidence="2" id="KW-1185">Reference proteome</keyword>
<evidence type="ECO:0000313" key="2">
    <source>
        <dbReference type="Proteomes" id="UP000325081"/>
    </source>
</evidence>
<evidence type="ECO:0000313" key="1">
    <source>
        <dbReference type="EMBL" id="GER43407.1"/>
    </source>
</evidence>
<dbReference type="Proteomes" id="UP000325081">
    <property type="component" value="Unassembled WGS sequence"/>
</dbReference>
<dbReference type="AlphaFoldDB" id="A0A5A7QG24"/>
<reference evidence="2" key="1">
    <citation type="journal article" date="2019" name="Curr. Biol.">
        <title>Genome Sequence of Striga asiatica Provides Insight into the Evolution of Plant Parasitism.</title>
        <authorList>
            <person name="Yoshida S."/>
            <person name="Kim S."/>
            <person name="Wafula E.K."/>
            <person name="Tanskanen J."/>
            <person name="Kim Y.M."/>
            <person name="Honaas L."/>
            <person name="Yang Z."/>
            <person name="Spallek T."/>
            <person name="Conn C.E."/>
            <person name="Ichihashi Y."/>
            <person name="Cheong K."/>
            <person name="Cui S."/>
            <person name="Der J.P."/>
            <person name="Gundlach H."/>
            <person name="Jiao Y."/>
            <person name="Hori C."/>
            <person name="Ishida J.K."/>
            <person name="Kasahara H."/>
            <person name="Kiba T."/>
            <person name="Kim M.S."/>
            <person name="Koo N."/>
            <person name="Laohavisit A."/>
            <person name="Lee Y.H."/>
            <person name="Lumba S."/>
            <person name="McCourt P."/>
            <person name="Mortimer J.C."/>
            <person name="Mutuku J.M."/>
            <person name="Nomura T."/>
            <person name="Sasaki-Sekimoto Y."/>
            <person name="Seto Y."/>
            <person name="Wang Y."/>
            <person name="Wakatake T."/>
            <person name="Sakakibara H."/>
            <person name="Demura T."/>
            <person name="Yamaguchi S."/>
            <person name="Yoneyama K."/>
            <person name="Manabe R.I."/>
            <person name="Nelson D.C."/>
            <person name="Schulman A.H."/>
            <person name="Timko M.P."/>
            <person name="dePamphilis C.W."/>
            <person name="Choi D."/>
            <person name="Shirasu K."/>
        </authorList>
    </citation>
    <scope>NUCLEOTIDE SEQUENCE [LARGE SCALE GENOMIC DNA]</scope>
    <source>
        <strain evidence="2">cv. UVA1</strain>
    </source>
</reference>